<evidence type="ECO:0000256" key="1">
    <source>
        <dbReference type="SAM" id="MobiDB-lite"/>
    </source>
</evidence>
<sequence>MHTFRSNRLAVRQVREDSSGSSICKSSTLGIPSSGKEHSPVKLGCKYGFVADSRFLKFRIDSCTFNDVLASFIPV</sequence>
<gene>
    <name evidence="2" type="ORF">BDP81DRAFT_423543</name>
</gene>
<dbReference type="RefSeq" id="XP_060447754.1">
    <property type="nucleotide sequence ID" value="XM_060590080.1"/>
</dbReference>
<proteinExistence type="predicted"/>
<keyword evidence="3" id="KW-1185">Reference proteome</keyword>
<dbReference type="Proteomes" id="UP001243989">
    <property type="component" value="Unassembled WGS sequence"/>
</dbReference>
<protein>
    <submittedName>
        <fullName evidence="2">Uncharacterized protein</fullName>
    </submittedName>
</protein>
<organism evidence="2 3">
    <name type="scientific">Colletotrichum phormii</name>
    <dbReference type="NCBI Taxonomy" id="359342"/>
    <lineage>
        <taxon>Eukaryota</taxon>
        <taxon>Fungi</taxon>
        <taxon>Dikarya</taxon>
        <taxon>Ascomycota</taxon>
        <taxon>Pezizomycotina</taxon>
        <taxon>Sordariomycetes</taxon>
        <taxon>Hypocreomycetidae</taxon>
        <taxon>Glomerellales</taxon>
        <taxon>Glomerellaceae</taxon>
        <taxon>Colletotrichum</taxon>
        <taxon>Colletotrichum acutatum species complex</taxon>
    </lineage>
</organism>
<dbReference type="EMBL" id="JAHMHQ010000006">
    <property type="protein sequence ID" value="KAK1639147.1"/>
    <property type="molecule type" value="Genomic_DNA"/>
</dbReference>
<feature type="compositionally biased region" description="Polar residues" evidence="1">
    <location>
        <begin position="19"/>
        <end position="31"/>
    </location>
</feature>
<reference evidence="2" key="1">
    <citation type="submission" date="2021-06" db="EMBL/GenBank/DDBJ databases">
        <title>Comparative genomics, transcriptomics and evolutionary studies reveal genomic signatures of adaptation to plant cell wall in hemibiotrophic fungi.</title>
        <authorList>
            <consortium name="DOE Joint Genome Institute"/>
            <person name="Baroncelli R."/>
            <person name="Diaz J.F."/>
            <person name="Benocci T."/>
            <person name="Peng M."/>
            <person name="Battaglia E."/>
            <person name="Haridas S."/>
            <person name="Andreopoulos W."/>
            <person name="Labutti K."/>
            <person name="Pangilinan J."/>
            <person name="Floch G.L."/>
            <person name="Makela M.R."/>
            <person name="Henrissat B."/>
            <person name="Grigoriev I.V."/>
            <person name="Crouch J.A."/>
            <person name="De Vries R.P."/>
            <person name="Sukno S.A."/>
            <person name="Thon M.R."/>
        </authorList>
    </citation>
    <scope>NUCLEOTIDE SEQUENCE</scope>
    <source>
        <strain evidence="2">CBS 102054</strain>
    </source>
</reference>
<dbReference type="AlphaFoldDB" id="A0AAI9ZVU4"/>
<evidence type="ECO:0000313" key="2">
    <source>
        <dbReference type="EMBL" id="KAK1639147.1"/>
    </source>
</evidence>
<feature type="region of interest" description="Disordered" evidence="1">
    <location>
        <begin position="1"/>
        <end position="40"/>
    </location>
</feature>
<name>A0AAI9ZVU4_9PEZI</name>
<dbReference type="GeneID" id="85474942"/>
<comment type="caution">
    <text evidence="2">The sequence shown here is derived from an EMBL/GenBank/DDBJ whole genome shotgun (WGS) entry which is preliminary data.</text>
</comment>
<evidence type="ECO:0000313" key="3">
    <source>
        <dbReference type="Proteomes" id="UP001243989"/>
    </source>
</evidence>
<accession>A0AAI9ZVU4</accession>